<protein>
    <submittedName>
        <fullName evidence="1">Uncharacterized protein</fullName>
    </submittedName>
</protein>
<keyword evidence="2" id="KW-1185">Reference proteome</keyword>
<sequence length="45" mass="4921">MAAPARPKKMWLRYVLAGLIGYLANKLGPDAAGWIQNVVTTIMGY</sequence>
<dbReference type="KEGG" id="vg:80396852"/>
<accession>A0A8S5L4W4</accession>
<gene>
    <name evidence="1" type="primary">SRR7976325_2_3</name>
</gene>
<name>A0A8S5L4W4_9VIRU</name>
<evidence type="ECO:0000313" key="1">
    <source>
        <dbReference type="EMBL" id="DAD52742.1"/>
    </source>
</evidence>
<organism evidence="1 2">
    <name type="scientific">ssRNA phage SRR7976325_2</name>
    <dbReference type="NCBI Taxonomy" id="2786707"/>
    <lineage>
        <taxon>Viruses</taxon>
        <taxon>Riboviria</taxon>
        <taxon>Orthornavirae</taxon>
        <taxon>Lenarviricota</taxon>
        <taxon>Leviviricetes</taxon>
        <taxon>Norzivirales</taxon>
        <taxon>Atkinsviridae</taxon>
        <taxon>Apihcavirus</taxon>
        <taxon>Apihcavirus borborovicinum</taxon>
    </lineage>
</organism>
<dbReference type="RefSeq" id="YP_010768688.1">
    <property type="nucleotide sequence ID" value="NC_073764.1"/>
</dbReference>
<dbReference type="GeneID" id="80396852"/>
<dbReference type="EMBL" id="BK014192">
    <property type="protein sequence ID" value="DAD52742.1"/>
    <property type="molecule type" value="Genomic_RNA"/>
</dbReference>
<evidence type="ECO:0000313" key="2">
    <source>
        <dbReference type="Proteomes" id="UP000682653"/>
    </source>
</evidence>
<reference evidence="1" key="1">
    <citation type="submission" date="2020-09" db="EMBL/GenBank/DDBJ databases">
        <title>Leviviricetes taxonomy.</title>
        <authorList>
            <person name="Stockdale S.R."/>
            <person name="Callanan J."/>
            <person name="Adriaenssens E.M."/>
            <person name="Kuhn J.H."/>
            <person name="Rumnieks J."/>
            <person name="Shkoporov A."/>
            <person name="Draper L.A."/>
            <person name="Ross P."/>
            <person name="Hill C."/>
        </authorList>
    </citation>
    <scope>NUCLEOTIDE SEQUENCE</scope>
</reference>
<proteinExistence type="predicted"/>
<dbReference type="Proteomes" id="UP000682653">
    <property type="component" value="Segment"/>
</dbReference>